<dbReference type="Pfam" id="PF04413">
    <property type="entry name" value="Glycos_transf_N"/>
    <property type="match status" value="1"/>
</dbReference>
<dbReference type="SUPFAM" id="SSF53756">
    <property type="entry name" value="UDP-Glycosyltransferase/glycogen phosphorylase"/>
    <property type="match status" value="1"/>
</dbReference>
<feature type="active site" description="Proton acceptor" evidence="7">
    <location>
        <position position="58"/>
    </location>
</feature>
<dbReference type="Proteomes" id="UP000050580">
    <property type="component" value="Unassembled WGS sequence"/>
</dbReference>
<comment type="pathway">
    <text evidence="1 9">Bacterial outer membrane biogenesis; LPS core biosynthesis.</text>
</comment>
<feature type="domain" description="3-deoxy-D-manno-octulosonic-acid transferase N-terminal" evidence="10">
    <location>
        <begin position="26"/>
        <end position="207"/>
    </location>
</feature>
<comment type="similarity">
    <text evidence="9">Belongs to the glycosyltransferase group 1 family.</text>
</comment>
<dbReference type="InterPro" id="IPR007507">
    <property type="entry name" value="Glycos_transf_N"/>
</dbReference>
<evidence type="ECO:0000313" key="12">
    <source>
        <dbReference type="Proteomes" id="UP000050580"/>
    </source>
</evidence>
<dbReference type="STRING" id="1610491.AAV94_05850"/>
<keyword evidence="4 9" id="KW-0808">Transferase</keyword>
<accession>A0A0U1Q0T8</accession>
<evidence type="ECO:0000256" key="9">
    <source>
        <dbReference type="RuleBase" id="RU365103"/>
    </source>
</evidence>
<evidence type="ECO:0000313" key="11">
    <source>
        <dbReference type="EMBL" id="KKW68379.1"/>
    </source>
</evidence>
<dbReference type="PANTHER" id="PTHR42755:SF1">
    <property type="entry name" value="3-DEOXY-D-MANNO-OCTULOSONIC ACID TRANSFERASE, MITOCHONDRIAL-RELATED"/>
    <property type="match status" value="1"/>
</dbReference>
<dbReference type="AlphaFoldDB" id="A0A0U1Q0T8"/>
<dbReference type="GO" id="GO:0009245">
    <property type="term" value="P:lipid A biosynthetic process"/>
    <property type="evidence" value="ECO:0007669"/>
    <property type="project" value="TreeGrafter"/>
</dbReference>
<reference evidence="11 12" key="1">
    <citation type="submission" date="2015-05" db="EMBL/GenBank/DDBJ databases">
        <title>Draft genome sequence of Lampropedia sp. CT6, isolated from the microbial mat of a hot water spring, located at Manikaran, India.</title>
        <authorList>
            <person name="Tripathi C."/>
            <person name="Rani P."/>
            <person name="Mahato N.K."/>
            <person name="Lal R."/>
        </authorList>
    </citation>
    <scope>NUCLEOTIDE SEQUENCE [LARGE SCALE GENOMIC DNA]</scope>
    <source>
        <strain evidence="11 12">CT6</strain>
    </source>
</reference>
<evidence type="ECO:0000256" key="7">
    <source>
        <dbReference type="PIRSR" id="PIRSR639901-1"/>
    </source>
</evidence>
<evidence type="ECO:0000256" key="6">
    <source>
        <dbReference type="ARBA" id="ARBA00049183"/>
    </source>
</evidence>
<evidence type="ECO:0000256" key="4">
    <source>
        <dbReference type="ARBA" id="ARBA00022679"/>
    </source>
</evidence>
<name>A0A0U1Q0T8_9BURK</name>
<dbReference type="PANTHER" id="PTHR42755">
    <property type="entry name" value="3-DEOXY-MANNO-OCTULOSONATE CYTIDYLYLTRANSFERASE"/>
    <property type="match status" value="1"/>
</dbReference>
<feature type="site" description="Transition state stabilizer" evidence="8">
    <location>
        <position position="128"/>
    </location>
</feature>
<dbReference type="EC" id="2.4.99.12" evidence="2 9"/>
<comment type="subcellular location">
    <subcellularLocation>
        <location evidence="9">Cell membrane</location>
    </subcellularLocation>
</comment>
<evidence type="ECO:0000256" key="1">
    <source>
        <dbReference type="ARBA" id="ARBA00004713"/>
    </source>
</evidence>
<comment type="function">
    <text evidence="9">Involved in lipopolysaccharide (LPS) biosynthesis. Catalyzes the transfer of 3-deoxy-D-manno-octulosonate (Kdo) residue(s) from CMP-Kdo to lipid IV(A), the tetraacyldisaccharide-1,4'-bisphosphate precursor of lipid A.</text>
</comment>
<dbReference type="InterPro" id="IPR039901">
    <property type="entry name" value="Kdotransferase"/>
</dbReference>
<dbReference type="Gene3D" id="3.40.50.11720">
    <property type="entry name" value="3-Deoxy-D-manno-octulosonic-acid transferase, N-terminal domain"/>
    <property type="match status" value="1"/>
</dbReference>
<keyword evidence="9" id="KW-0472">Membrane</keyword>
<sequence length="421" mass="45946">MWLVQPLYRRKLRRRARAESGYGHALPERFARYGATATVQRGDPAHPVVWLHAVSLGETRAAGALIAALRERIPAVRFVLTSGTATGWQEATRHLRAGDAQTWLPWDTPGAVRRFLEHFQPQLGLLMETEVWPNMVEACARRGLPLWLVNARLNARSAQRIARARWLMGPAYRHLDAVLAQSEADATRLRAVGAPVRQVSGNIKFDARPDPLQVQQGRQWAGAFKGETGRAIVMLASSRDGEEAQWLAALQARTRREGIQWLVVPRHPQRFDAVAQLCVQAGFAVSRRSAWQDAPTTDGSIWLGDSMGEMALYYAMADVALLGGSFLPLGGQNLIEACACGCPVVMGPHTFNFAQAAQDAEHCGSALRVADMRQAVDTAQALVADGERLAAMRACAASFAVSHQGALGRTVDAIARALERA</sequence>
<comment type="caution">
    <text evidence="11">The sequence shown here is derived from an EMBL/GenBank/DDBJ whole genome shotgun (WGS) entry which is preliminary data.</text>
</comment>
<evidence type="ECO:0000256" key="5">
    <source>
        <dbReference type="ARBA" id="ARBA00031445"/>
    </source>
</evidence>
<protein>
    <recommendedName>
        <fullName evidence="3 9">3-deoxy-D-manno-octulosonic acid transferase</fullName>
        <shortName evidence="9">Kdo transferase</shortName>
        <ecNumber evidence="2 9">2.4.99.12</ecNumber>
    </recommendedName>
    <alternativeName>
        <fullName evidence="5 9">Lipid IV(A) 3-deoxy-D-manno-octulosonic acid transferase</fullName>
    </alternativeName>
</protein>
<dbReference type="GO" id="GO:0043842">
    <property type="term" value="F:Kdo transferase activity"/>
    <property type="evidence" value="ECO:0007669"/>
    <property type="project" value="UniProtKB-EC"/>
</dbReference>
<evidence type="ECO:0000256" key="8">
    <source>
        <dbReference type="PIRSR" id="PIRSR639901-2"/>
    </source>
</evidence>
<feature type="site" description="Transition state stabilizer" evidence="8">
    <location>
        <position position="204"/>
    </location>
</feature>
<keyword evidence="9" id="KW-0448">Lipopolysaccharide biosynthesis</keyword>
<dbReference type="GO" id="GO:0005886">
    <property type="term" value="C:plasma membrane"/>
    <property type="evidence" value="ECO:0007669"/>
    <property type="project" value="UniProtKB-SubCell"/>
</dbReference>
<dbReference type="InterPro" id="IPR038107">
    <property type="entry name" value="Glycos_transf_N_sf"/>
</dbReference>
<proteinExistence type="inferred from homology"/>
<organism evidence="11 12">
    <name type="scientific">Lampropedia cohaerens</name>
    <dbReference type="NCBI Taxonomy" id="1610491"/>
    <lineage>
        <taxon>Bacteria</taxon>
        <taxon>Pseudomonadati</taxon>
        <taxon>Pseudomonadota</taxon>
        <taxon>Betaproteobacteria</taxon>
        <taxon>Burkholderiales</taxon>
        <taxon>Comamonadaceae</taxon>
        <taxon>Lampropedia</taxon>
    </lineage>
</organism>
<keyword evidence="12" id="KW-1185">Reference proteome</keyword>
<evidence type="ECO:0000259" key="10">
    <source>
        <dbReference type="Pfam" id="PF04413"/>
    </source>
</evidence>
<keyword evidence="9" id="KW-1003">Cell membrane</keyword>
<evidence type="ECO:0000256" key="2">
    <source>
        <dbReference type="ARBA" id="ARBA00012621"/>
    </source>
</evidence>
<gene>
    <name evidence="11" type="ORF">AAV94_05850</name>
</gene>
<dbReference type="OrthoDB" id="9789797at2"/>
<dbReference type="UniPathway" id="UPA00958"/>
<comment type="catalytic activity">
    <reaction evidence="6 9">
        <text>lipid IVA (E. coli) + CMP-3-deoxy-beta-D-manno-octulosonate = alpha-Kdo-(2-&gt;6)-lipid IVA (E. coli) + CMP + H(+)</text>
        <dbReference type="Rhea" id="RHEA:28066"/>
        <dbReference type="ChEBI" id="CHEBI:15378"/>
        <dbReference type="ChEBI" id="CHEBI:58603"/>
        <dbReference type="ChEBI" id="CHEBI:60364"/>
        <dbReference type="ChEBI" id="CHEBI:60377"/>
        <dbReference type="ChEBI" id="CHEBI:85987"/>
        <dbReference type="EC" id="2.4.99.12"/>
    </reaction>
</comment>
<dbReference type="GO" id="GO:0009244">
    <property type="term" value="P:lipopolysaccharide core region biosynthetic process"/>
    <property type="evidence" value="ECO:0007669"/>
    <property type="project" value="UniProtKB-UniRule"/>
</dbReference>
<dbReference type="Gene3D" id="3.40.50.2000">
    <property type="entry name" value="Glycogen Phosphorylase B"/>
    <property type="match status" value="1"/>
</dbReference>
<evidence type="ECO:0000256" key="3">
    <source>
        <dbReference type="ARBA" id="ARBA00019077"/>
    </source>
</evidence>
<dbReference type="EMBL" id="LBNQ01000020">
    <property type="protein sequence ID" value="KKW68379.1"/>
    <property type="molecule type" value="Genomic_DNA"/>
</dbReference>